<dbReference type="Proteomes" id="UP000588051">
    <property type="component" value="Unassembled WGS sequence"/>
</dbReference>
<comment type="caution">
    <text evidence="1">The sequence shown here is derived from an EMBL/GenBank/DDBJ whole genome shotgun (WGS) entry which is preliminary data.</text>
</comment>
<protein>
    <submittedName>
        <fullName evidence="1">Uncharacterized protein</fullName>
    </submittedName>
</protein>
<evidence type="ECO:0000313" key="1">
    <source>
        <dbReference type="EMBL" id="NVO78910.1"/>
    </source>
</evidence>
<evidence type="ECO:0000313" key="2">
    <source>
        <dbReference type="Proteomes" id="UP000588051"/>
    </source>
</evidence>
<dbReference type="RefSeq" id="WP_176804446.1">
    <property type="nucleotide sequence ID" value="NZ_JABXYJ010000008.1"/>
</dbReference>
<organism evidence="1 2">
    <name type="scientific">Undibacterium oligocarboniphilum</name>
    <dbReference type="NCBI Taxonomy" id="666702"/>
    <lineage>
        <taxon>Bacteria</taxon>
        <taxon>Pseudomonadati</taxon>
        <taxon>Pseudomonadota</taxon>
        <taxon>Betaproteobacteria</taxon>
        <taxon>Burkholderiales</taxon>
        <taxon>Oxalobacteraceae</taxon>
        <taxon>Undibacterium</taxon>
    </lineage>
</organism>
<dbReference type="AlphaFoldDB" id="A0A850QQ64"/>
<dbReference type="EMBL" id="JABXYJ010000008">
    <property type="protein sequence ID" value="NVO78910.1"/>
    <property type="molecule type" value="Genomic_DNA"/>
</dbReference>
<proteinExistence type="predicted"/>
<name>A0A850QQ64_9BURK</name>
<gene>
    <name evidence="1" type="ORF">HV832_13860</name>
</gene>
<keyword evidence="2" id="KW-1185">Reference proteome</keyword>
<accession>A0A850QQ64</accession>
<reference evidence="1 2" key="1">
    <citation type="submission" date="2020-06" db="EMBL/GenBank/DDBJ databases">
        <authorList>
            <person name="Qiu C."/>
            <person name="Liu Z."/>
        </authorList>
    </citation>
    <scope>NUCLEOTIDE SEQUENCE [LARGE SCALE GENOMIC DNA]</scope>
    <source>
        <strain evidence="1 2">EM 1</strain>
    </source>
</reference>
<sequence>MPVSAKNIAKFKAATRALNAAISACINDCANDEYKPFAYLDGNDSISLLSGEFGIGEDGVDETVLISAPLNAACGDW</sequence>